<evidence type="ECO:0000256" key="1">
    <source>
        <dbReference type="ARBA" id="ARBA00003408"/>
    </source>
</evidence>
<dbReference type="Proteomes" id="UP000782705">
    <property type="component" value="Unassembled WGS sequence"/>
</dbReference>
<dbReference type="InterPro" id="IPR050222">
    <property type="entry name" value="MATE_MdtK"/>
</dbReference>
<dbReference type="EMBL" id="MAEL01000052">
    <property type="protein sequence ID" value="KAF1302380.1"/>
    <property type="molecule type" value="Genomic_DNA"/>
</dbReference>
<evidence type="ECO:0000256" key="11">
    <source>
        <dbReference type="ARBA" id="ARBA00023136"/>
    </source>
</evidence>
<name>A0ABQ6YX30_9ENTE</name>
<feature type="transmembrane region" description="Helical" evidence="13">
    <location>
        <begin position="95"/>
        <end position="120"/>
    </location>
</feature>
<accession>A0ABQ6YX30</accession>
<evidence type="ECO:0000256" key="3">
    <source>
        <dbReference type="ARBA" id="ARBA00010199"/>
    </source>
</evidence>
<feature type="transmembrane region" description="Helical" evidence="13">
    <location>
        <begin position="12"/>
        <end position="32"/>
    </location>
</feature>
<feature type="transmembrane region" description="Helical" evidence="13">
    <location>
        <begin position="202"/>
        <end position="222"/>
    </location>
</feature>
<comment type="caution">
    <text evidence="14">The sequence shown here is derived from an EMBL/GenBank/DDBJ whole genome shotgun (WGS) entry which is preliminary data.</text>
</comment>
<evidence type="ECO:0000256" key="12">
    <source>
        <dbReference type="ARBA" id="ARBA00031636"/>
    </source>
</evidence>
<keyword evidence="11 13" id="KW-0472">Membrane</keyword>
<protein>
    <recommendedName>
        <fullName evidence="4">Probable multidrug resistance protein NorM</fullName>
    </recommendedName>
    <alternativeName>
        <fullName evidence="12">Multidrug-efflux transporter</fullName>
    </alternativeName>
</protein>
<keyword evidence="10" id="KW-0406">Ion transport</keyword>
<keyword evidence="8 13" id="KW-0812">Transmembrane</keyword>
<organism evidence="14 15">
    <name type="scientific">Candidatus Enterococcus willemsii</name>
    <dbReference type="NCBI Taxonomy" id="1857215"/>
    <lineage>
        <taxon>Bacteria</taxon>
        <taxon>Bacillati</taxon>
        <taxon>Bacillota</taxon>
        <taxon>Bacilli</taxon>
        <taxon>Lactobacillales</taxon>
        <taxon>Enterococcaceae</taxon>
        <taxon>Enterococcus</taxon>
    </lineage>
</organism>
<keyword evidence="7" id="KW-1003">Cell membrane</keyword>
<dbReference type="Pfam" id="PF01554">
    <property type="entry name" value="MatE"/>
    <property type="match status" value="2"/>
</dbReference>
<evidence type="ECO:0000256" key="9">
    <source>
        <dbReference type="ARBA" id="ARBA00022989"/>
    </source>
</evidence>
<evidence type="ECO:0000256" key="7">
    <source>
        <dbReference type="ARBA" id="ARBA00022475"/>
    </source>
</evidence>
<reference evidence="14 15" key="1">
    <citation type="submission" date="2016-06" db="EMBL/GenBank/DDBJ databases">
        <title>Four novel species of enterococci isolated from chicken manure.</title>
        <authorList>
            <person name="Van Tyne D."/>
        </authorList>
    </citation>
    <scope>NUCLEOTIDE SEQUENCE [LARGE SCALE GENOMIC DNA]</scope>
    <source>
        <strain evidence="14 15">CU12B</strain>
    </source>
</reference>
<keyword evidence="6" id="KW-0050">Antiport</keyword>
<dbReference type="PANTHER" id="PTHR43298:SF2">
    <property type="entry name" value="FMN_FAD EXPORTER YEEO-RELATED"/>
    <property type="match status" value="1"/>
</dbReference>
<feature type="transmembrane region" description="Helical" evidence="13">
    <location>
        <begin position="423"/>
        <end position="447"/>
    </location>
</feature>
<feature type="transmembrane region" description="Helical" evidence="13">
    <location>
        <begin position="329"/>
        <end position="348"/>
    </location>
</feature>
<evidence type="ECO:0000313" key="14">
    <source>
        <dbReference type="EMBL" id="KAF1302380.1"/>
    </source>
</evidence>
<dbReference type="NCBIfam" id="TIGR00797">
    <property type="entry name" value="matE"/>
    <property type="match status" value="1"/>
</dbReference>
<dbReference type="PANTHER" id="PTHR43298">
    <property type="entry name" value="MULTIDRUG RESISTANCE PROTEIN NORM-RELATED"/>
    <property type="match status" value="1"/>
</dbReference>
<keyword evidence="15" id="KW-1185">Reference proteome</keyword>
<evidence type="ECO:0000313" key="15">
    <source>
        <dbReference type="Proteomes" id="UP000782705"/>
    </source>
</evidence>
<comment type="function">
    <text evidence="1">Multidrug efflux pump.</text>
</comment>
<keyword evidence="5" id="KW-0813">Transport</keyword>
<dbReference type="InterPro" id="IPR048279">
    <property type="entry name" value="MdtK-like"/>
</dbReference>
<evidence type="ECO:0000256" key="8">
    <source>
        <dbReference type="ARBA" id="ARBA00022692"/>
    </source>
</evidence>
<feature type="transmembrane region" description="Helical" evidence="13">
    <location>
        <begin position="294"/>
        <end position="317"/>
    </location>
</feature>
<evidence type="ECO:0000256" key="5">
    <source>
        <dbReference type="ARBA" id="ARBA00022448"/>
    </source>
</evidence>
<feature type="transmembrane region" description="Helical" evidence="13">
    <location>
        <begin position="52"/>
        <end position="74"/>
    </location>
</feature>
<comment type="similarity">
    <text evidence="3">Belongs to the multi antimicrobial extrusion (MATE) (TC 2.A.66.1) family.</text>
</comment>
<feature type="transmembrane region" description="Helical" evidence="13">
    <location>
        <begin position="368"/>
        <end position="389"/>
    </location>
</feature>
<evidence type="ECO:0000256" key="4">
    <source>
        <dbReference type="ARBA" id="ARBA00020268"/>
    </source>
</evidence>
<gene>
    <name evidence="14" type="ORF">BAU17_08980</name>
</gene>
<feature type="transmembrane region" description="Helical" evidence="13">
    <location>
        <begin position="261"/>
        <end position="288"/>
    </location>
</feature>
<dbReference type="InterPro" id="IPR002528">
    <property type="entry name" value="MATE_fam"/>
</dbReference>
<sequence length="465" mass="51163">MKKFIGDKTFYRMVLTIAVPMMIQNGVTNLVSFLDNIMIGQVGTEQMSGVAIVNQLIFVFNLSIFGIVSGASIFGTQFYGKRDFVGMRHAFQFKIIACLVATIASAALLFFFKDSLIALYLHSGNTGENLQLALQSGQEFLTIMILGLFPFAISQVYASTIREMGKTVVPMFASSIGVVTNTVLNYLLIFGHFGAPVLGVRGAAIATVIARFVECFIIVYWVHRHNTENPFVIGAFRQWRLPKKLVLQIIKTGAPLMANEILWASGMTIILQAYSVRGLTVIAGINIASTISNIFNILFLALGGATAVIVGQLLGANKMAEAKDSARKIIFFSVASCFVIGVLMFAIAPMFPSIYNTSEEVKTLASSFIRVAAICMPIYAFNHASYFVLRSGGKTMITFLFDSVFIWVIILPLAFFLSTHTQLPIVTVYFICQFVEIIKSIIGYFLVRSSAWLENIVVENEATET</sequence>
<feature type="transmembrane region" description="Helical" evidence="13">
    <location>
        <begin position="396"/>
        <end position="417"/>
    </location>
</feature>
<evidence type="ECO:0000256" key="6">
    <source>
        <dbReference type="ARBA" id="ARBA00022449"/>
    </source>
</evidence>
<keyword evidence="9 13" id="KW-1133">Transmembrane helix</keyword>
<proteinExistence type="inferred from homology"/>
<evidence type="ECO:0000256" key="10">
    <source>
        <dbReference type="ARBA" id="ARBA00023065"/>
    </source>
</evidence>
<evidence type="ECO:0000256" key="13">
    <source>
        <dbReference type="SAM" id="Phobius"/>
    </source>
</evidence>
<feature type="transmembrane region" description="Helical" evidence="13">
    <location>
        <begin position="140"/>
        <end position="158"/>
    </location>
</feature>
<dbReference type="RefSeq" id="WP_161902780.1">
    <property type="nucleotide sequence ID" value="NZ_MAEL01000052.1"/>
</dbReference>
<comment type="subcellular location">
    <subcellularLocation>
        <location evidence="2">Cell membrane</location>
        <topology evidence="2">Multi-pass membrane protein</topology>
    </subcellularLocation>
</comment>
<evidence type="ECO:0000256" key="2">
    <source>
        <dbReference type="ARBA" id="ARBA00004651"/>
    </source>
</evidence>
<dbReference type="PIRSF" id="PIRSF006603">
    <property type="entry name" value="DinF"/>
    <property type="match status" value="1"/>
</dbReference>
<feature type="transmembrane region" description="Helical" evidence="13">
    <location>
        <begin position="170"/>
        <end position="190"/>
    </location>
</feature>